<feature type="transmembrane region" description="Helical" evidence="2">
    <location>
        <begin position="1142"/>
        <end position="1165"/>
    </location>
</feature>
<proteinExistence type="predicted"/>
<protein>
    <recommendedName>
        <fullName evidence="5">NACHT domain-containing protein</fullName>
    </recommendedName>
</protein>
<evidence type="ECO:0008006" key="5">
    <source>
        <dbReference type="Google" id="ProtNLM"/>
    </source>
</evidence>
<dbReference type="Proteomes" id="UP001240236">
    <property type="component" value="Unassembled WGS sequence"/>
</dbReference>
<dbReference type="EMBL" id="JAUSUZ010000001">
    <property type="protein sequence ID" value="MDQ0371209.1"/>
    <property type="molecule type" value="Genomic_DNA"/>
</dbReference>
<dbReference type="InterPro" id="IPR027417">
    <property type="entry name" value="P-loop_NTPase"/>
</dbReference>
<feature type="transmembrane region" description="Helical" evidence="2">
    <location>
        <begin position="1209"/>
        <end position="1229"/>
    </location>
</feature>
<accession>A0AAE4B210</accession>
<keyword evidence="4" id="KW-1185">Reference proteome</keyword>
<comment type="caution">
    <text evidence="3">The sequence shown here is derived from an EMBL/GenBank/DDBJ whole genome shotgun (WGS) entry which is preliminary data.</text>
</comment>
<evidence type="ECO:0000313" key="4">
    <source>
        <dbReference type="Proteomes" id="UP001240236"/>
    </source>
</evidence>
<dbReference type="InterPro" id="IPR009003">
    <property type="entry name" value="Peptidase_S1_PA"/>
</dbReference>
<keyword evidence="2" id="KW-0472">Membrane</keyword>
<dbReference type="SUPFAM" id="SSF52540">
    <property type="entry name" value="P-loop containing nucleoside triphosphate hydrolases"/>
    <property type="match status" value="1"/>
</dbReference>
<keyword evidence="2" id="KW-0812">Transmembrane</keyword>
<feature type="transmembrane region" description="Helical" evidence="2">
    <location>
        <begin position="1249"/>
        <end position="1274"/>
    </location>
</feature>
<organism evidence="3 4">
    <name type="scientific">Catenuloplanes indicus</name>
    <dbReference type="NCBI Taxonomy" id="137267"/>
    <lineage>
        <taxon>Bacteria</taxon>
        <taxon>Bacillati</taxon>
        <taxon>Actinomycetota</taxon>
        <taxon>Actinomycetes</taxon>
        <taxon>Micromonosporales</taxon>
        <taxon>Micromonosporaceae</taxon>
        <taxon>Catenuloplanes</taxon>
    </lineage>
</organism>
<feature type="transmembrane region" description="Helical" evidence="2">
    <location>
        <begin position="1101"/>
        <end position="1121"/>
    </location>
</feature>
<evidence type="ECO:0000256" key="1">
    <source>
        <dbReference type="SAM" id="MobiDB-lite"/>
    </source>
</evidence>
<name>A0AAE4B210_9ACTN</name>
<reference evidence="3 4" key="1">
    <citation type="submission" date="2023-07" db="EMBL/GenBank/DDBJ databases">
        <title>Sequencing the genomes of 1000 actinobacteria strains.</title>
        <authorList>
            <person name="Klenk H.-P."/>
        </authorList>
    </citation>
    <scope>NUCLEOTIDE SEQUENCE [LARGE SCALE GENOMIC DNA]</scope>
    <source>
        <strain evidence="3 4">DSM 44709</strain>
    </source>
</reference>
<evidence type="ECO:0000256" key="2">
    <source>
        <dbReference type="SAM" id="Phobius"/>
    </source>
</evidence>
<sequence length="1335" mass="142733">MRLSDSPAPPEVLTAVGFSLHTPGAGVQPDSLRLTVVGRSGDGYLRVKDDEIVDGMSGAPAVDGEGRLHGIVKASRDYDRPRGGWIIPATIVATQLQEHWRTPADAASPRSAPPPIGDPRLRRLLTAQAERSDDMPYRLTDGPSPGLSSIYVSPQATPRSGASAIRAEQMLSVREMVGAHRHTLLVGGPGAGKSSLLRRIVHETAGWHLRDDAEKGPPPYGWVVPVRIPATALLAGEPWAAMIAGAVHADLGDLLGGDVTPAMFGREPWPGLEWLLLIDGLDEVMDPERRERLIGAIAHYMGGYGSHWRILVASRGLLQAEFDGLRSRGVEVGTRLRFEAYELLPFDRGRLAAFAAKWFELRDPGRAPERTAAFLDRVSHSRLSHLVAVPLLATIAAIVHEKHPDDPLPIDRTGLYRRFVHGLLYERPSRAAAHADLRTRIGRFGPASQRAAELLAGSTEECLEEIATVMLARDDDPDATGVGMDWLRERVTGLPDVPALVADVRSLLVNTGLLVVAWDRLAFVHRGFAEYLAAGLRVRSGFAPRRWLRQVRRRGLDNVSLFTLARWTGDRHDPVPILVVLLLPGPRLRFPALIAFCEVLEDGLPLPPDAIRRLTTLARWALRLGRLDDATVAAVLESLAARDPDGRVLSTVAAGRAPAGRRLVAARMLVTHGSTAADRAFGARVLTELGTARSVSRRRRFQALHTLAHDRDADARARGVATLVRLVESAPVEADRFQAIDMLLGLGETAAIRRALLLRAARSVVWSDQVAAMGHLVQLEHGAGLERTATVSGEELAQLPAHLRPNLVGADPAPFVPFWVFRLPYDQRRHRLLDPPVVPPAAHSLSAAIAHVFGPDEAAGPADGRVEALDRADPRAADVAALLGWVRSADRPVQLRLLALTALRRLGATDAGVAAADEVLTDPRTPAGLAVHVLLVLARAYGLRAEAAQTLRDRADRPGGPLRERVTAGLALLALRLDRLPGARGWPRTTVEAERYARREFDWAPPPPRLTAAPAPALDPFDAALAALTERHDALPVTAPADSGTLAEAVRALHDQRASAEVAQAQRATVRQAAGAGRTAWWAALRAELATSTGPAAAARLALAASLAPAAAAQAGARAAWVRASAVTRLRRAAGIAGLDGLYLGVLLVTGYLMTGTAALAVLSYGGSVRDEAVLDGVATVQARLAVPVLALLLVLIAGPRRPGRDVPAARQVAPAATLFAAVAVWHGGDRFSPPVWDAAVAPFRAVDGWLVATVGTHTAAAVLIGSAGWLALLVAADKLDRRVRAVPPSEHPRVWTAFRFGVLALAAAWLPHTSTDAAEPLLMLLRQAVLDLTG</sequence>
<gene>
    <name evidence="3" type="ORF">J2S42_007878</name>
</gene>
<dbReference type="SUPFAM" id="SSF50494">
    <property type="entry name" value="Trypsin-like serine proteases"/>
    <property type="match status" value="1"/>
</dbReference>
<evidence type="ECO:0000313" key="3">
    <source>
        <dbReference type="EMBL" id="MDQ0371209.1"/>
    </source>
</evidence>
<dbReference type="RefSeq" id="WP_307247800.1">
    <property type="nucleotide sequence ID" value="NZ_JAUSUZ010000001.1"/>
</dbReference>
<feature type="region of interest" description="Disordered" evidence="1">
    <location>
        <begin position="100"/>
        <end position="119"/>
    </location>
</feature>
<feature type="transmembrane region" description="Helical" evidence="2">
    <location>
        <begin position="1177"/>
        <end position="1197"/>
    </location>
</feature>
<keyword evidence="2" id="KW-1133">Transmembrane helix</keyword>